<feature type="compositionally biased region" description="Basic and acidic residues" evidence="1">
    <location>
        <begin position="117"/>
        <end position="129"/>
    </location>
</feature>
<name>A2ZRI7_ORYSJ</name>
<reference evidence="2" key="1">
    <citation type="journal article" date="2005" name="PLoS Biol.">
        <title>The genomes of Oryza sativa: a history of duplications.</title>
        <authorList>
            <person name="Yu J."/>
            <person name="Wang J."/>
            <person name="Lin W."/>
            <person name="Li S."/>
            <person name="Li H."/>
            <person name="Zhou J."/>
            <person name="Ni P."/>
            <person name="Dong W."/>
            <person name="Hu S."/>
            <person name="Zeng C."/>
            <person name="Zhang J."/>
            <person name="Zhang Y."/>
            <person name="Li R."/>
            <person name="Xu Z."/>
            <person name="Li S."/>
            <person name="Li X."/>
            <person name="Zheng H."/>
            <person name="Cong L."/>
            <person name="Lin L."/>
            <person name="Yin J."/>
            <person name="Geng J."/>
            <person name="Li G."/>
            <person name="Shi J."/>
            <person name="Liu J."/>
            <person name="Lv H."/>
            <person name="Li J."/>
            <person name="Wang J."/>
            <person name="Deng Y."/>
            <person name="Ran L."/>
            <person name="Shi X."/>
            <person name="Wang X."/>
            <person name="Wu Q."/>
            <person name="Li C."/>
            <person name="Ren X."/>
            <person name="Wang J."/>
            <person name="Wang X."/>
            <person name="Li D."/>
            <person name="Liu D."/>
            <person name="Zhang X."/>
            <person name="Ji Z."/>
            <person name="Zhao W."/>
            <person name="Sun Y."/>
            <person name="Zhang Z."/>
            <person name="Bao J."/>
            <person name="Han Y."/>
            <person name="Dong L."/>
            <person name="Ji J."/>
            <person name="Chen P."/>
            <person name="Wu S."/>
            <person name="Liu J."/>
            <person name="Xiao Y."/>
            <person name="Bu D."/>
            <person name="Tan J."/>
            <person name="Yang L."/>
            <person name="Ye C."/>
            <person name="Zhang J."/>
            <person name="Xu J."/>
            <person name="Zhou Y."/>
            <person name="Yu Y."/>
            <person name="Zhang B."/>
            <person name="Zhuang S."/>
            <person name="Wei H."/>
            <person name="Liu B."/>
            <person name="Lei M."/>
            <person name="Yu H."/>
            <person name="Li Y."/>
            <person name="Xu H."/>
            <person name="Wei S."/>
            <person name="He X."/>
            <person name="Fang L."/>
            <person name="Zhang Z."/>
            <person name="Zhang Y."/>
            <person name="Huang X."/>
            <person name="Su Z."/>
            <person name="Tong W."/>
            <person name="Li J."/>
            <person name="Tong Z."/>
            <person name="Li S."/>
            <person name="Ye J."/>
            <person name="Wang L."/>
            <person name="Fang L."/>
            <person name="Lei T."/>
            <person name="Chen C."/>
            <person name="Chen H."/>
            <person name="Xu Z."/>
            <person name="Li H."/>
            <person name="Huang H."/>
            <person name="Zhang F."/>
            <person name="Xu H."/>
            <person name="Li N."/>
            <person name="Zhao C."/>
            <person name="Li S."/>
            <person name="Dong L."/>
            <person name="Huang Y."/>
            <person name="Li L."/>
            <person name="Xi Y."/>
            <person name="Qi Q."/>
            <person name="Li W."/>
            <person name="Zhang B."/>
            <person name="Hu W."/>
            <person name="Zhang Y."/>
            <person name="Tian X."/>
            <person name="Jiao Y."/>
            <person name="Liang X."/>
            <person name="Jin J."/>
            <person name="Gao L."/>
            <person name="Zheng W."/>
            <person name="Hao B."/>
            <person name="Liu S."/>
            <person name="Wang W."/>
            <person name="Yuan L."/>
            <person name="Cao M."/>
            <person name="McDermott J."/>
            <person name="Samudrala R."/>
            <person name="Wang J."/>
            <person name="Wong G.K."/>
            <person name="Yang H."/>
        </authorList>
    </citation>
    <scope>NUCLEOTIDE SEQUENCE [LARGE SCALE GENOMIC DNA]</scope>
</reference>
<dbReference type="EMBL" id="CM000138">
    <property type="protein sequence ID" value="EAZ11334.1"/>
    <property type="molecule type" value="Genomic_DNA"/>
</dbReference>
<feature type="region of interest" description="Disordered" evidence="1">
    <location>
        <begin position="1"/>
        <end position="98"/>
    </location>
</feature>
<gene>
    <name evidence="2" type="ORF">OsJ_01198</name>
</gene>
<reference evidence="2" key="2">
    <citation type="submission" date="2008-12" db="EMBL/GenBank/DDBJ databases">
        <title>Improved gene annotation of the rice (Oryza sativa) genomes.</title>
        <authorList>
            <person name="Wang J."/>
            <person name="Li R."/>
            <person name="Fan W."/>
            <person name="Huang Q."/>
            <person name="Zhang J."/>
            <person name="Zhou Y."/>
            <person name="Hu Y."/>
            <person name="Zi S."/>
            <person name="Li J."/>
            <person name="Ni P."/>
            <person name="Zheng H."/>
            <person name="Zhang Y."/>
            <person name="Zhao M."/>
            <person name="Hao Q."/>
            <person name="McDermott J."/>
            <person name="Samudrala R."/>
            <person name="Kristiansen K."/>
            <person name="Wong G.K.-S."/>
        </authorList>
    </citation>
    <scope>NUCLEOTIDE SEQUENCE</scope>
</reference>
<feature type="compositionally biased region" description="Low complexity" evidence="1">
    <location>
        <begin position="62"/>
        <end position="84"/>
    </location>
</feature>
<evidence type="ECO:0000313" key="2">
    <source>
        <dbReference type="EMBL" id="EAZ11334.1"/>
    </source>
</evidence>
<feature type="compositionally biased region" description="Basic residues" evidence="1">
    <location>
        <begin position="8"/>
        <end position="25"/>
    </location>
</feature>
<dbReference type="AlphaFoldDB" id="A2ZRI7"/>
<accession>A2ZRI7</accession>
<evidence type="ECO:0000256" key="1">
    <source>
        <dbReference type="SAM" id="MobiDB-lite"/>
    </source>
</evidence>
<dbReference type="Proteomes" id="UP000007752">
    <property type="component" value="Chromosome 1"/>
</dbReference>
<sequence>MKPGPARGRPRRRDRVRRRSPRVQRRQTASDTAPEDEPEARATGGDPGAGDDASRSADGEDSSAVPRAEAARGASAADAARSASGVGGGGAQDNGGNAFLPVLRDARASRAQCGDRFPFHPLDRGPDHRRVVKRARSPFSSPTPTGSEPLLQVMATTNSTVIEGLNAQLQSLHDERAALQEEWERVAEGQCAVEALVAARRTSSAWRS</sequence>
<proteinExistence type="predicted"/>
<feature type="region of interest" description="Disordered" evidence="1">
    <location>
        <begin position="117"/>
        <end position="149"/>
    </location>
</feature>
<organism evidence="2">
    <name type="scientific">Oryza sativa subsp. japonica</name>
    <name type="common">Rice</name>
    <dbReference type="NCBI Taxonomy" id="39947"/>
    <lineage>
        <taxon>Eukaryota</taxon>
        <taxon>Viridiplantae</taxon>
        <taxon>Streptophyta</taxon>
        <taxon>Embryophyta</taxon>
        <taxon>Tracheophyta</taxon>
        <taxon>Spermatophyta</taxon>
        <taxon>Magnoliopsida</taxon>
        <taxon>Liliopsida</taxon>
        <taxon>Poales</taxon>
        <taxon>Poaceae</taxon>
        <taxon>BOP clade</taxon>
        <taxon>Oryzoideae</taxon>
        <taxon>Oryzeae</taxon>
        <taxon>Oryzinae</taxon>
        <taxon>Oryza</taxon>
        <taxon>Oryza sativa</taxon>
    </lineage>
</organism>
<protein>
    <submittedName>
        <fullName evidence="2">Uncharacterized protein</fullName>
    </submittedName>
</protein>